<dbReference type="EMBL" id="CP019082">
    <property type="protein sequence ID" value="APW59371.1"/>
    <property type="molecule type" value="Genomic_DNA"/>
</dbReference>
<dbReference type="PROSITE" id="PS51318">
    <property type="entry name" value="TAT"/>
    <property type="match status" value="1"/>
</dbReference>
<gene>
    <name evidence="1" type="ORF">BSF38_00793</name>
</gene>
<reference evidence="2" key="1">
    <citation type="submission" date="2016-12" db="EMBL/GenBank/DDBJ databases">
        <title>Comparative genomics of four Isosphaeraceae planctomycetes: a common pool of plasmids and glycoside hydrolase genes.</title>
        <authorList>
            <person name="Ivanova A."/>
        </authorList>
    </citation>
    <scope>NUCLEOTIDE SEQUENCE [LARGE SCALE GENOMIC DNA]</scope>
    <source>
        <strain evidence="2">PX4</strain>
    </source>
</reference>
<dbReference type="Proteomes" id="UP000186309">
    <property type="component" value="Chromosome"/>
</dbReference>
<protein>
    <submittedName>
        <fullName evidence="1">Uncharacterized protein</fullName>
    </submittedName>
</protein>
<dbReference type="STRING" id="1387353.BSF38_00793"/>
<accession>A0A1U7CKB4</accession>
<evidence type="ECO:0000313" key="1">
    <source>
        <dbReference type="EMBL" id="APW59371.1"/>
    </source>
</evidence>
<organism evidence="1 2">
    <name type="scientific">Paludisphaera borealis</name>
    <dbReference type="NCBI Taxonomy" id="1387353"/>
    <lineage>
        <taxon>Bacteria</taxon>
        <taxon>Pseudomonadati</taxon>
        <taxon>Planctomycetota</taxon>
        <taxon>Planctomycetia</taxon>
        <taxon>Isosphaerales</taxon>
        <taxon>Isosphaeraceae</taxon>
        <taxon>Paludisphaera</taxon>
    </lineage>
</organism>
<evidence type="ECO:0000313" key="2">
    <source>
        <dbReference type="Proteomes" id="UP000186309"/>
    </source>
</evidence>
<keyword evidence="2" id="KW-1185">Reference proteome</keyword>
<dbReference type="InterPro" id="IPR006311">
    <property type="entry name" value="TAT_signal"/>
</dbReference>
<proteinExistence type="predicted"/>
<dbReference type="AlphaFoldDB" id="A0A1U7CKB4"/>
<sequence length="420" mass="47613">MPSPCLNRRDFSRLALGIGACSALGRAARATGVSEPSGPRNYHFDRTISREVLEHYLGRAITMEGLLNGRGDLDDNVRMLKHVGAKFLGRSLCLWAGEAELLRNFERAKEQIVRVFAADPEMIVQACVFEIVTTQADQVPVPDWAFKALGQPVEERNFRYDDMLYTSGRLRNHWGRNASVPDVSRPETQLWFHFLAASYIDLGVEAIHFGQVELMNGNDKDLAHYARVLDRARSHAAQHGRRHMLLCDAHVPGGGLMRDGKLLLDFHSFPLRIMEVSDRPREGILKVGFLDSLYGRSRGGLTPSGWACEHLPYLVEIDNWGASKHPGEPKQGSVWVWGYDEITWFAHLTEKDRNEWLRYAWDWVRKTDPNGFLQMPGSRTLRSPLDDQRWYFANTPSPAVPKGYGQEETIRAIWAADSST</sequence>
<name>A0A1U7CKB4_9BACT</name>
<dbReference type="KEGG" id="pbor:BSF38_00793"/>